<accession>A0A118K1G1</accession>
<evidence type="ECO:0000256" key="1">
    <source>
        <dbReference type="SAM" id="MobiDB-lite"/>
    </source>
</evidence>
<dbReference type="Proteomes" id="UP000243975">
    <property type="component" value="Unassembled WGS sequence"/>
</dbReference>
<sequence>MDDPRMACKFPRDLFTATSRPSGKTPLCTYPNPPCPNRFDCENPSVAADSSLYEKWLLLNARGMFGGGTAEAERLPVVLDHGEVAHLPPAPTGVPIIPDLCNLLVGGGGDWWRAALFDEGTNARVEERGGGERGGGEEGGGERGGGEEEGGGGERGGGEEEGGGGESGGGEEEEGGGGERGGGEEEDGGGGERGGPRGGEEPKGGGRDDFGVGADRKALLIVSEREVWYLIEDGKDSTKRRDVSSASNSLGGDRRVMKPLMNDPETPTLPE</sequence>
<proteinExistence type="predicted"/>
<evidence type="ECO:0000313" key="2">
    <source>
        <dbReference type="EMBL" id="KVI02837.1"/>
    </source>
</evidence>
<feature type="compositionally biased region" description="Acidic residues" evidence="1">
    <location>
        <begin position="159"/>
        <end position="176"/>
    </location>
</feature>
<feature type="compositionally biased region" description="Basic and acidic residues" evidence="1">
    <location>
        <begin position="194"/>
        <end position="214"/>
    </location>
</feature>
<reference evidence="2 3" key="1">
    <citation type="journal article" date="2016" name="Sci. Rep.">
        <title>The genome sequence of the outbreeding globe artichoke constructed de novo incorporating a phase-aware low-pass sequencing strategy of F1 progeny.</title>
        <authorList>
            <person name="Scaglione D."/>
            <person name="Reyes-Chin-Wo S."/>
            <person name="Acquadro A."/>
            <person name="Froenicke L."/>
            <person name="Portis E."/>
            <person name="Beitel C."/>
            <person name="Tirone M."/>
            <person name="Mauro R."/>
            <person name="Lo Monaco A."/>
            <person name="Mauromicale G."/>
            <person name="Faccioli P."/>
            <person name="Cattivelli L."/>
            <person name="Rieseberg L."/>
            <person name="Michelmore R."/>
            <person name="Lanteri S."/>
        </authorList>
    </citation>
    <scope>NUCLEOTIDE SEQUENCE [LARGE SCALE GENOMIC DNA]</scope>
    <source>
        <strain evidence="2">2C</strain>
    </source>
</reference>
<evidence type="ECO:0000313" key="3">
    <source>
        <dbReference type="Proteomes" id="UP000243975"/>
    </source>
</evidence>
<dbReference type="AlphaFoldDB" id="A0A118K1G1"/>
<organism evidence="2 3">
    <name type="scientific">Cynara cardunculus var. scolymus</name>
    <name type="common">Globe artichoke</name>
    <name type="synonym">Cynara scolymus</name>
    <dbReference type="NCBI Taxonomy" id="59895"/>
    <lineage>
        <taxon>Eukaryota</taxon>
        <taxon>Viridiplantae</taxon>
        <taxon>Streptophyta</taxon>
        <taxon>Embryophyta</taxon>
        <taxon>Tracheophyta</taxon>
        <taxon>Spermatophyta</taxon>
        <taxon>Magnoliopsida</taxon>
        <taxon>eudicotyledons</taxon>
        <taxon>Gunneridae</taxon>
        <taxon>Pentapetalae</taxon>
        <taxon>asterids</taxon>
        <taxon>campanulids</taxon>
        <taxon>Asterales</taxon>
        <taxon>Asteraceae</taxon>
        <taxon>Carduoideae</taxon>
        <taxon>Cardueae</taxon>
        <taxon>Carduinae</taxon>
        <taxon>Cynara</taxon>
    </lineage>
</organism>
<keyword evidence="3" id="KW-1185">Reference proteome</keyword>
<dbReference type="Gramene" id="KVI02837">
    <property type="protein sequence ID" value="KVI02837"/>
    <property type="gene ID" value="Ccrd_018877"/>
</dbReference>
<feature type="region of interest" description="Disordered" evidence="1">
    <location>
        <begin position="232"/>
        <end position="271"/>
    </location>
</feature>
<feature type="compositionally biased region" description="Basic and acidic residues" evidence="1">
    <location>
        <begin position="124"/>
        <end position="146"/>
    </location>
</feature>
<comment type="caution">
    <text evidence="2">The sequence shown here is derived from an EMBL/GenBank/DDBJ whole genome shotgun (WGS) entry which is preliminary data.</text>
</comment>
<dbReference type="EMBL" id="LEKV01002623">
    <property type="protein sequence ID" value="KVI02837.1"/>
    <property type="molecule type" value="Genomic_DNA"/>
</dbReference>
<protein>
    <submittedName>
        <fullName evidence="2">Uncharacterized protein</fullName>
    </submittedName>
</protein>
<feature type="compositionally biased region" description="Basic and acidic residues" evidence="1">
    <location>
        <begin position="232"/>
        <end position="243"/>
    </location>
</feature>
<gene>
    <name evidence="2" type="ORF">Ccrd_018877</name>
</gene>
<feature type="region of interest" description="Disordered" evidence="1">
    <location>
        <begin position="123"/>
        <end position="214"/>
    </location>
</feature>
<name>A0A118K1G1_CYNCS</name>